<sequence length="88" mass="9769">MSRCNSPAVYRQYQKGRHSFFLMGIKLAGRKHYSTYHFVAALGDGKGDGQLGSQHNVLNSNDMERMLHMGQADACHTRSGKSDTITPP</sequence>
<gene>
    <name evidence="1" type="ORF">AVEN_47646_1</name>
</gene>
<evidence type="ECO:0000313" key="1">
    <source>
        <dbReference type="EMBL" id="GBN95735.1"/>
    </source>
</evidence>
<keyword evidence="2" id="KW-1185">Reference proteome</keyword>
<dbReference type="AlphaFoldDB" id="A0A4Y2T9F6"/>
<organism evidence="1 2">
    <name type="scientific">Araneus ventricosus</name>
    <name type="common">Orbweaver spider</name>
    <name type="synonym">Epeira ventricosa</name>
    <dbReference type="NCBI Taxonomy" id="182803"/>
    <lineage>
        <taxon>Eukaryota</taxon>
        <taxon>Metazoa</taxon>
        <taxon>Ecdysozoa</taxon>
        <taxon>Arthropoda</taxon>
        <taxon>Chelicerata</taxon>
        <taxon>Arachnida</taxon>
        <taxon>Araneae</taxon>
        <taxon>Araneomorphae</taxon>
        <taxon>Entelegynae</taxon>
        <taxon>Araneoidea</taxon>
        <taxon>Araneidae</taxon>
        <taxon>Araneus</taxon>
    </lineage>
</organism>
<accession>A0A4Y2T9F6</accession>
<reference evidence="1 2" key="1">
    <citation type="journal article" date="2019" name="Sci. Rep.">
        <title>Orb-weaving spider Araneus ventricosus genome elucidates the spidroin gene catalogue.</title>
        <authorList>
            <person name="Kono N."/>
            <person name="Nakamura H."/>
            <person name="Ohtoshi R."/>
            <person name="Moran D.A.P."/>
            <person name="Shinohara A."/>
            <person name="Yoshida Y."/>
            <person name="Fujiwara M."/>
            <person name="Mori M."/>
            <person name="Tomita M."/>
            <person name="Arakawa K."/>
        </authorList>
    </citation>
    <scope>NUCLEOTIDE SEQUENCE [LARGE SCALE GENOMIC DNA]</scope>
</reference>
<name>A0A4Y2T9F6_ARAVE</name>
<protein>
    <submittedName>
        <fullName evidence="1">Uncharacterized protein</fullName>
    </submittedName>
</protein>
<comment type="caution">
    <text evidence="1">The sequence shown here is derived from an EMBL/GenBank/DDBJ whole genome shotgun (WGS) entry which is preliminary data.</text>
</comment>
<proteinExistence type="predicted"/>
<dbReference type="EMBL" id="BGPR01026198">
    <property type="protein sequence ID" value="GBN95735.1"/>
    <property type="molecule type" value="Genomic_DNA"/>
</dbReference>
<evidence type="ECO:0000313" key="2">
    <source>
        <dbReference type="Proteomes" id="UP000499080"/>
    </source>
</evidence>
<dbReference type="Proteomes" id="UP000499080">
    <property type="component" value="Unassembled WGS sequence"/>
</dbReference>